<keyword evidence="2" id="KW-1185">Reference proteome</keyword>
<dbReference type="EnsemblPlants" id="TuG1812G0500003055.01.T01">
    <property type="protein sequence ID" value="TuG1812G0500003055.01.T01"/>
    <property type="gene ID" value="TuG1812G0500003055.01"/>
</dbReference>
<dbReference type="Gramene" id="TuG1812G0500003055.01.T01">
    <property type="protein sequence ID" value="TuG1812G0500003055.01.T01"/>
    <property type="gene ID" value="TuG1812G0500003055.01"/>
</dbReference>
<organism evidence="1 2">
    <name type="scientific">Triticum urartu</name>
    <name type="common">Red wild einkorn</name>
    <name type="synonym">Crithodium urartu</name>
    <dbReference type="NCBI Taxonomy" id="4572"/>
    <lineage>
        <taxon>Eukaryota</taxon>
        <taxon>Viridiplantae</taxon>
        <taxon>Streptophyta</taxon>
        <taxon>Embryophyta</taxon>
        <taxon>Tracheophyta</taxon>
        <taxon>Spermatophyta</taxon>
        <taxon>Magnoliopsida</taxon>
        <taxon>Liliopsida</taxon>
        <taxon>Poales</taxon>
        <taxon>Poaceae</taxon>
        <taxon>BOP clade</taxon>
        <taxon>Pooideae</taxon>
        <taxon>Triticodae</taxon>
        <taxon>Triticeae</taxon>
        <taxon>Triticinae</taxon>
        <taxon>Triticum</taxon>
    </lineage>
</organism>
<evidence type="ECO:0000313" key="2">
    <source>
        <dbReference type="Proteomes" id="UP000015106"/>
    </source>
</evidence>
<reference evidence="1" key="2">
    <citation type="submission" date="2018-03" db="EMBL/GenBank/DDBJ databases">
        <title>The Triticum urartu genome reveals the dynamic nature of wheat genome evolution.</title>
        <authorList>
            <person name="Ling H."/>
            <person name="Ma B."/>
            <person name="Shi X."/>
            <person name="Liu H."/>
            <person name="Dong L."/>
            <person name="Sun H."/>
            <person name="Cao Y."/>
            <person name="Gao Q."/>
            <person name="Zheng S."/>
            <person name="Li Y."/>
            <person name="Yu Y."/>
            <person name="Du H."/>
            <person name="Qi M."/>
            <person name="Li Y."/>
            <person name="Yu H."/>
            <person name="Cui Y."/>
            <person name="Wang N."/>
            <person name="Chen C."/>
            <person name="Wu H."/>
            <person name="Zhao Y."/>
            <person name="Zhang J."/>
            <person name="Li Y."/>
            <person name="Zhou W."/>
            <person name="Zhang B."/>
            <person name="Hu W."/>
            <person name="Eijk M."/>
            <person name="Tang J."/>
            <person name="Witsenboer H."/>
            <person name="Zhao S."/>
            <person name="Li Z."/>
            <person name="Zhang A."/>
            <person name="Wang D."/>
            <person name="Liang C."/>
        </authorList>
    </citation>
    <scope>NUCLEOTIDE SEQUENCE [LARGE SCALE GENOMIC DNA]</scope>
    <source>
        <strain evidence="1">cv. G1812</strain>
    </source>
</reference>
<sequence length="167" mass="19615">MMDQLIQRFTERTQPAHKTIVPKVVNRNALGHIFQRISGVIYSPYCQCKMLLELPACLMHLNVLGDAIQTLLSTRKHWAWMKDHVERMEIVSNFTSRVDNILKNHSCIAIKHSRLFSVIMMTRYVTLMAGFRLLLHQGLKNSLFSYLQSHESIITFRGHFWLMRMEN</sequence>
<evidence type="ECO:0000313" key="1">
    <source>
        <dbReference type="EnsemblPlants" id="TuG1812G0500003055.01.T01"/>
    </source>
</evidence>
<reference evidence="1" key="3">
    <citation type="submission" date="2022-06" db="UniProtKB">
        <authorList>
            <consortium name="EnsemblPlants"/>
        </authorList>
    </citation>
    <scope>IDENTIFICATION</scope>
</reference>
<accession>A0A8R7QDP7</accession>
<dbReference type="Proteomes" id="UP000015106">
    <property type="component" value="Chromosome 5"/>
</dbReference>
<dbReference type="AlphaFoldDB" id="A0A8R7QDP7"/>
<protein>
    <submittedName>
        <fullName evidence="1">Uncharacterized protein</fullName>
    </submittedName>
</protein>
<name>A0A8R7QDP7_TRIUA</name>
<proteinExistence type="predicted"/>
<reference evidence="2" key="1">
    <citation type="journal article" date="2013" name="Nature">
        <title>Draft genome of the wheat A-genome progenitor Triticum urartu.</title>
        <authorList>
            <person name="Ling H.Q."/>
            <person name="Zhao S."/>
            <person name="Liu D."/>
            <person name="Wang J."/>
            <person name="Sun H."/>
            <person name="Zhang C."/>
            <person name="Fan H."/>
            <person name="Li D."/>
            <person name="Dong L."/>
            <person name="Tao Y."/>
            <person name="Gao C."/>
            <person name="Wu H."/>
            <person name="Li Y."/>
            <person name="Cui Y."/>
            <person name="Guo X."/>
            <person name="Zheng S."/>
            <person name="Wang B."/>
            <person name="Yu K."/>
            <person name="Liang Q."/>
            <person name="Yang W."/>
            <person name="Lou X."/>
            <person name="Chen J."/>
            <person name="Feng M."/>
            <person name="Jian J."/>
            <person name="Zhang X."/>
            <person name="Luo G."/>
            <person name="Jiang Y."/>
            <person name="Liu J."/>
            <person name="Wang Z."/>
            <person name="Sha Y."/>
            <person name="Zhang B."/>
            <person name="Wu H."/>
            <person name="Tang D."/>
            <person name="Shen Q."/>
            <person name="Xue P."/>
            <person name="Zou S."/>
            <person name="Wang X."/>
            <person name="Liu X."/>
            <person name="Wang F."/>
            <person name="Yang Y."/>
            <person name="An X."/>
            <person name="Dong Z."/>
            <person name="Zhang K."/>
            <person name="Zhang X."/>
            <person name="Luo M.C."/>
            <person name="Dvorak J."/>
            <person name="Tong Y."/>
            <person name="Wang J."/>
            <person name="Yang H."/>
            <person name="Li Z."/>
            <person name="Wang D."/>
            <person name="Zhang A."/>
            <person name="Wang J."/>
        </authorList>
    </citation>
    <scope>NUCLEOTIDE SEQUENCE</scope>
    <source>
        <strain evidence="2">cv. G1812</strain>
    </source>
</reference>